<dbReference type="EMBL" id="CP025197">
    <property type="protein sequence ID" value="AUG58966.1"/>
    <property type="molecule type" value="Genomic_DNA"/>
</dbReference>
<keyword evidence="5" id="KW-0862">Zinc</keyword>
<evidence type="ECO:0000256" key="3">
    <source>
        <dbReference type="ARBA" id="ARBA00022670"/>
    </source>
</evidence>
<evidence type="ECO:0000256" key="5">
    <source>
        <dbReference type="ARBA" id="ARBA00022833"/>
    </source>
</evidence>
<dbReference type="CDD" id="cd00118">
    <property type="entry name" value="LysM"/>
    <property type="match status" value="1"/>
</dbReference>
<dbReference type="Pfam" id="PF01476">
    <property type="entry name" value="LysM"/>
    <property type="match status" value="1"/>
</dbReference>
<dbReference type="CDD" id="cd06229">
    <property type="entry name" value="M14_Endopeptidase_I"/>
    <property type="match status" value="1"/>
</dbReference>
<dbReference type="SUPFAM" id="SSF54106">
    <property type="entry name" value="LysM domain"/>
    <property type="match status" value="1"/>
</dbReference>
<evidence type="ECO:0000256" key="4">
    <source>
        <dbReference type="ARBA" id="ARBA00022801"/>
    </source>
</evidence>
<feature type="active site" description="Proton donor/acceptor" evidence="7">
    <location>
        <position position="393"/>
    </location>
</feature>
<gene>
    <name evidence="10" type="ORF">HVS_15630</name>
</gene>
<evidence type="ECO:0000313" key="11">
    <source>
        <dbReference type="Proteomes" id="UP000233534"/>
    </source>
</evidence>
<dbReference type="PROSITE" id="PS51782">
    <property type="entry name" value="LYSM"/>
    <property type="match status" value="1"/>
</dbReference>
<dbReference type="InterPro" id="IPR036366">
    <property type="entry name" value="PGBDSf"/>
</dbReference>
<dbReference type="GO" id="GO:0008270">
    <property type="term" value="F:zinc ion binding"/>
    <property type="evidence" value="ECO:0007669"/>
    <property type="project" value="InterPro"/>
</dbReference>
<keyword evidence="4 10" id="KW-0378">Hydrolase</keyword>
<evidence type="ECO:0000256" key="7">
    <source>
        <dbReference type="PROSITE-ProRule" id="PRU01379"/>
    </source>
</evidence>
<evidence type="ECO:0000256" key="6">
    <source>
        <dbReference type="ARBA" id="ARBA00023049"/>
    </source>
</evidence>
<protein>
    <submittedName>
        <fullName evidence="10">Gamma-D-glutamyl-L-diamino acid endopeptidase 1</fullName>
        <ecNumber evidence="10">3.4.19.11</ecNumber>
    </submittedName>
</protein>
<dbReference type="PROSITE" id="PS52035">
    <property type="entry name" value="PEPTIDASE_M14"/>
    <property type="match status" value="1"/>
</dbReference>
<dbReference type="Gene3D" id="1.10.101.10">
    <property type="entry name" value="PGBD-like superfamily/PGBD"/>
    <property type="match status" value="1"/>
</dbReference>
<keyword evidence="6" id="KW-0482">Metalloprotease</keyword>
<dbReference type="SMART" id="SM00257">
    <property type="entry name" value="LysM"/>
    <property type="match status" value="1"/>
</dbReference>
<dbReference type="Pfam" id="PF00246">
    <property type="entry name" value="Peptidase_M14"/>
    <property type="match status" value="1"/>
</dbReference>
<dbReference type="Pfam" id="PF01471">
    <property type="entry name" value="PG_binding_1"/>
    <property type="match status" value="1"/>
</dbReference>
<feature type="domain" description="Peptidase M14" evidence="9">
    <location>
        <begin position="128"/>
        <end position="423"/>
    </location>
</feature>
<evidence type="ECO:0000256" key="2">
    <source>
        <dbReference type="ARBA" id="ARBA00005988"/>
    </source>
</evidence>
<dbReference type="InterPro" id="IPR002477">
    <property type="entry name" value="Peptidoglycan-bd-like"/>
</dbReference>
<dbReference type="KEGG" id="hsc:HVS_15630"/>
<dbReference type="RefSeq" id="WP_101303719.1">
    <property type="nucleotide sequence ID" value="NZ_CP025197.1"/>
</dbReference>
<feature type="domain" description="LysM" evidence="8">
    <location>
        <begin position="73"/>
        <end position="117"/>
    </location>
</feature>
<dbReference type="PANTHER" id="PTHR11705">
    <property type="entry name" value="PROTEASE FAMILY M14 CARBOXYPEPTIDASE A,B"/>
    <property type="match status" value="1"/>
</dbReference>
<dbReference type="AlphaFoldDB" id="A0A2K9EB27"/>
<keyword evidence="11" id="KW-1185">Reference proteome</keyword>
<dbReference type="InterPro" id="IPR036365">
    <property type="entry name" value="PGBD-like_sf"/>
</dbReference>
<dbReference type="Proteomes" id="UP000233534">
    <property type="component" value="Chromosome"/>
</dbReference>
<evidence type="ECO:0000256" key="1">
    <source>
        <dbReference type="ARBA" id="ARBA00001947"/>
    </source>
</evidence>
<dbReference type="PRINTS" id="PR00765">
    <property type="entry name" value="CRBOXYPTASEA"/>
</dbReference>
<dbReference type="Gene3D" id="3.10.350.10">
    <property type="entry name" value="LysM domain"/>
    <property type="match status" value="1"/>
</dbReference>
<dbReference type="EC" id="3.4.19.11" evidence="10"/>
<proteinExistence type="inferred from homology"/>
<dbReference type="InterPro" id="IPR018392">
    <property type="entry name" value="LysM"/>
</dbReference>
<evidence type="ECO:0000259" key="8">
    <source>
        <dbReference type="PROSITE" id="PS51782"/>
    </source>
</evidence>
<dbReference type="GO" id="GO:0006508">
    <property type="term" value="P:proteolysis"/>
    <property type="evidence" value="ECO:0007669"/>
    <property type="project" value="UniProtKB-KW"/>
</dbReference>
<dbReference type="GO" id="GO:0005615">
    <property type="term" value="C:extracellular space"/>
    <property type="evidence" value="ECO:0007669"/>
    <property type="project" value="TreeGrafter"/>
</dbReference>
<dbReference type="GO" id="GO:0004181">
    <property type="term" value="F:metallocarboxypeptidase activity"/>
    <property type="evidence" value="ECO:0007669"/>
    <property type="project" value="InterPro"/>
</dbReference>
<dbReference type="SUPFAM" id="SSF53187">
    <property type="entry name" value="Zn-dependent exopeptidases"/>
    <property type="match status" value="1"/>
</dbReference>
<evidence type="ECO:0000313" key="10">
    <source>
        <dbReference type="EMBL" id="AUG58966.1"/>
    </source>
</evidence>
<dbReference type="SUPFAM" id="SSF47090">
    <property type="entry name" value="PGBD-like"/>
    <property type="match status" value="1"/>
</dbReference>
<comment type="similarity">
    <text evidence="2 7">Belongs to the peptidase M14 family.</text>
</comment>
<sequence>METLRLGSTGPNVKLIQSLLIKLGYSPGQIDGVYGSQTQRAVIDFQRDNGLTPDGIVRERTWNVFLKFLRGYDIYTVRSGDTLYNIAGRYNTTLNTIITANPGINPNLIYPGQQIVVPYNIEVVFTDIDYTYEILERDIEGLKARYPFLETGSIGTSVLGKNLYYLKLGNGPNEVFYNSAHHSLEWITSPLVMKFAENFLKAYSEGGQIRGYDIADIWNRSSIYIVPMVNPDGVDLVLKGLDPSYPFYEQLLAWNTTGRPFSEVWNANIRGVDLNRNYPARWELGKAQEEELGVYGPGPTRYGGPYPLSEPETTAIANFTNRRDFSLVISYHSQGRVIFWSFLDLAPPESLEIANLFARASGYEVADVPPEAAFAGYKDWFIQEYRRPGFTIEVGLGRNPLPIQQFDTIYRNNEEIMLLAPLL</sequence>
<organism evidence="10 11">
    <name type="scientific">Acetivibrio saccincola</name>
    <dbReference type="NCBI Taxonomy" id="1677857"/>
    <lineage>
        <taxon>Bacteria</taxon>
        <taxon>Bacillati</taxon>
        <taxon>Bacillota</taxon>
        <taxon>Clostridia</taxon>
        <taxon>Eubacteriales</taxon>
        <taxon>Oscillospiraceae</taxon>
        <taxon>Acetivibrio</taxon>
    </lineage>
</organism>
<dbReference type="PANTHER" id="PTHR11705:SF143">
    <property type="entry name" value="SLL0236 PROTEIN"/>
    <property type="match status" value="1"/>
</dbReference>
<evidence type="ECO:0000259" key="9">
    <source>
        <dbReference type="PROSITE" id="PS52035"/>
    </source>
</evidence>
<dbReference type="InterPro" id="IPR036779">
    <property type="entry name" value="LysM_dom_sf"/>
</dbReference>
<reference evidence="10 11" key="1">
    <citation type="submission" date="2017-12" db="EMBL/GenBank/DDBJ databases">
        <title>Complete genome sequence of Herbivorax saccincola GGR1, a novel Cellulosome-producing hydrolytic bacterium in a thermophilic biogas plant, established by Illumina and Nanopore MinION sequencing.</title>
        <authorList>
            <person name="Pechtl A."/>
            <person name="Ruckert C."/>
            <person name="Koeck D.E."/>
            <person name="Maus I."/>
            <person name="Winkler A."/>
            <person name="Kalinowski J."/>
            <person name="Puhler A."/>
            <person name="Schwarz W.W."/>
            <person name="Zverlov V.V."/>
            <person name="Schluter A."/>
            <person name="Liebl W."/>
        </authorList>
    </citation>
    <scope>NUCLEOTIDE SEQUENCE [LARGE SCALE GENOMIC DNA]</scope>
    <source>
        <strain evidence="11">SR1</strain>
    </source>
</reference>
<dbReference type="SMART" id="SM00631">
    <property type="entry name" value="Zn_pept"/>
    <property type="match status" value="1"/>
</dbReference>
<dbReference type="InterPro" id="IPR000834">
    <property type="entry name" value="Peptidase_M14"/>
</dbReference>
<dbReference type="InterPro" id="IPR034274">
    <property type="entry name" value="ENP1_M14_CPD"/>
</dbReference>
<comment type="cofactor">
    <cofactor evidence="1">
        <name>Zn(2+)</name>
        <dbReference type="ChEBI" id="CHEBI:29105"/>
    </cofactor>
</comment>
<name>A0A2K9EB27_9FIRM</name>
<accession>A0A2K9EB27</accession>
<dbReference type="Gene3D" id="3.40.630.10">
    <property type="entry name" value="Zn peptidases"/>
    <property type="match status" value="1"/>
</dbReference>
<keyword evidence="3" id="KW-0645">Protease</keyword>